<organism evidence="2 3">
    <name type="scientific">Paraburkholderia tropica</name>
    <dbReference type="NCBI Taxonomy" id="92647"/>
    <lineage>
        <taxon>Bacteria</taxon>
        <taxon>Pseudomonadati</taxon>
        <taxon>Pseudomonadota</taxon>
        <taxon>Betaproteobacteria</taxon>
        <taxon>Burkholderiales</taxon>
        <taxon>Burkholderiaceae</taxon>
        <taxon>Paraburkholderia</taxon>
    </lineage>
</organism>
<dbReference type="Proteomes" id="UP000247515">
    <property type="component" value="Unassembled WGS sequence"/>
</dbReference>
<dbReference type="RefSeq" id="WP_074986511.1">
    <property type="nucleotide sequence ID" value="NZ_CADFGN010000004.1"/>
</dbReference>
<reference evidence="1 4" key="2">
    <citation type="submission" date="2018-05" db="EMBL/GenBank/DDBJ databases">
        <title>Genomic Encyclopedia of Type Strains, Phase IV (KMG-V): Genome sequencing to study the core and pangenomes of soil and plant-associated prokaryotes.</title>
        <authorList>
            <person name="Whitman W."/>
        </authorList>
    </citation>
    <scope>NUCLEOTIDE SEQUENCE [LARGE SCALE GENOMIC DNA]</scope>
    <source>
        <strain evidence="1 4">SIr-6563</strain>
    </source>
</reference>
<dbReference type="EMBL" id="QJJV01000003">
    <property type="protein sequence ID" value="PXX19281.1"/>
    <property type="molecule type" value="Genomic_DNA"/>
</dbReference>
<keyword evidence="4" id="KW-1185">Reference proteome</keyword>
<comment type="caution">
    <text evidence="2">The sequence shown here is derived from an EMBL/GenBank/DDBJ whole genome shotgun (WGS) entry which is preliminary data.</text>
</comment>
<evidence type="ECO:0000313" key="1">
    <source>
        <dbReference type="EMBL" id="PXX19281.1"/>
    </source>
</evidence>
<accession>A0AAQ1JWW1</accession>
<dbReference type="AlphaFoldDB" id="A0AAQ1JWW1"/>
<evidence type="ECO:0000313" key="4">
    <source>
        <dbReference type="Proteomes" id="UP000247515"/>
    </source>
</evidence>
<dbReference type="EMBL" id="FNZM01000018">
    <property type="protein sequence ID" value="SEK09653.1"/>
    <property type="molecule type" value="Genomic_DNA"/>
</dbReference>
<proteinExistence type="predicted"/>
<evidence type="ECO:0000313" key="3">
    <source>
        <dbReference type="Proteomes" id="UP000183529"/>
    </source>
</evidence>
<evidence type="ECO:0000313" key="2">
    <source>
        <dbReference type="EMBL" id="SEK09653.1"/>
    </source>
</evidence>
<gene>
    <name evidence="1" type="ORF">C7400_103272</name>
    <name evidence="2" type="ORF">SAMN05216550_11825</name>
</gene>
<protein>
    <submittedName>
        <fullName evidence="2">Uncharacterized protein</fullName>
    </submittedName>
</protein>
<dbReference type="Proteomes" id="UP000183529">
    <property type="component" value="Unassembled WGS sequence"/>
</dbReference>
<reference evidence="2 3" key="1">
    <citation type="submission" date="2016-10" db="EMBL/GenBank/DDBJ databases">
        <authorList>
            <person name="Varghese N."/>
            <person name="Submissions S."/>
        </authorList>
    </citation>
    <scope>NUCLEOTIDE SEQUENCE [LARGE SCALE GENOMIC DNA]</scope>
    <source>
        <strain evidence="2 3">LMG 22274</strain>
    </source>
</reference>
<name>A0AAQ1JWW1_9BURK</name>
<sequence length="382" mass="42320">MADTAPVIFVEPVARGFRLNVLASAISAVRERSRRPVFIVTREDFACSELARRIAPTWTDVRFVASRLNFDGANTRVLGDDAAQALLDAAEDVLPDARSNQPADLVLLGADDYLDALAIRLDERGERFARTRRFVFLYNSDDFVAGELNGSASPHLGQNAIEAIEAMDATLLSFNERLRGECIGERAVRVLPDPWHGQFAPPQRKLAREAFKVGEDGLLVTADVDLLLDAGDLSWTPLIARLLELPGVRFALQGNVWALRNSPLRELIASLGERLVYAGMVRDAEQNSKLIAATDLLLSRRPERHGSRRPARTSVARRVRAESLGAAFDRDVMRWLVDSVDDLLSIAGVGMAVMRSELDRIAHERLTRAFGLQLRTALRRAH</sequence>